<proteinExistence type="predicted"/>
<evidence type="ECO:0000259" key="2">
    <source>
        <dbReference type="Pfam" id="PF06114"/>
    </source>
</evidence>
<dbReference type="Gene3D" id="1.10.10.2910">
    <property type="match status" value="1"/>
</dbReference>
<evidence type="ECO:0000313" key="4">
    <source>
        <dbReference type="Proteomes" id="UP000501568"/>
    </source>
</evidence>
<accession>A0A6G6Y880</accession>
<feature type="domain" description="IrrE N-terminal-like" evidence="2">
    <location>
        <begin position="71"/>
        <end position="176"/>
    </location>
</feature>
<gene>
    <name evidence="3" type="ORF">G5C33_14730</name>
</gene>
<dbReference type="Pfam" id="PF06114">
    <property type="entry name" value="Peptidase_M78"/>
    <property type="match status" value="1"/>
</dbReference>
<dbReference type="RefSeq" id="WP_165327864.1">
    <property type="nucleotide sequence ID" value="NZ_CP049109.1"/>
</dbReference>
<dbReference type="InterPro" id="IPR010359">
    <property type="entry name" value="IrrE_HExxH"/>
</dbReference>
<evidence type="ECO:0000256" key="1">
    <source>
        <dbReference type="SAM" id="MobiDB-lite"/>
    </source>
</evidence>
<organism evidence="3 4">
    <name type="scientific">Stakelama tenebrarum</name>
    <dbReference type="NCBI Taxonomy" id="2711215"/>
    <lineage>
        <taxon>Bacteria</taxon>
        <taxon>Pseudomonadati</taxon>
        <taxon>Pseudomonadota</taxon>
        <taxon>Alphaproteobacteria</taxon>
        <taxon>Sphingomonadales</taxon>
        <taxon>Sphingomonadaceae</taxon>
        <taxon>Stakelama</taxon>
    </lineage>
</organism>
<dbReference type="AlphaFoldDB" id="A0A6G6Y880"/>
<dbReference type="Proteomes" id="UP000501568">
    <property type="component" value="Chromosome"/>
</dbReference>
<dbReference type="InterPro" id="IPR052345">
    <property type="entry name" value="Rad_response_metalloprotease"/>
</dbReference>
<sequence length="302" mass="33650">MDGKSPQRWAIDLTLLLNARDGGDRFPVDVKSLAKDYSHQVFPNDPVTLIKGASLDRFEGGLYKAPAGKKGWGIIYNSEIKSPGRINFTLAHEFGHYLVHRHQFPDGLQCSAEDMAKWDSTYGQIEHEANEFAASLLMPRDDFARQLPPKSKPAFEDLGACADRYGVSLSAATLRWLQFSERRTLLVMSRDGYILWARSSPKALRTGAYIKTANMPPVEVPSRSLAAQPHLLENGKGKAEHDALGWLNEPCIEETFVSERYDTIYTLLHLGPAPSWSGHGSDTEEDSFDRMTSRPPGSSWLG</sequence>
<protein>
    <submittedName>
        <fullName evidence="3">ImmA/IrrE family metallo-endopeptidase</fullName>
    </submittedName>
</protein>
<name>A0A6G6Y880_9SPHN</name>
<evidence type="ECO:0000313" key="3">
    <source>
        <dbReference type="EMBL" id="QIG80918.1"/>
    </source>
</evidence>
<dbReference type="PANTHER" id="PTHR43236:SF2">
    <property type="entry name" value="BLL0069 PROTEIN"/>
    <property type="match status" value="1"/>
</dbReference>
<dbReference type="EMBL" id="CP049109">
    <property type="protein sequence ID" value="QIG80918.1"/>
    <property type="molecule type" value="Genomic_DNA"/>
</dbReference>
<reference evidence="3 4" key="1">
    <citation type="submission" date="2020-02" db="EMBL/GenBank/DDBJ databases">
        <authorList>
            <person name="Zheng R.K."/>
            <person name="Sun C.M."/>
        </authorList>
    </citation>
    <scope>NUCLEOTIDE SEQUENCE [LARGE SCALE GENOMIC DNA]</scope>
    <source>
        <strain evidence="4">zrk23</strain>
    </source>
</reference>
<dbReference type="PANTHER" id="PTHR43236">
    <property type="entry name" value="ANTITOXIN HIGA1"/>
    <property type="match status" value="1"/>
</dbReference>
<dbReference type="KEGG" id="spzr:G5C33_14730"/>
<feature type="region of interest" description="Disordered" evidence="1">
    <location>
        <begin position="276"/>
        <end position="302"/>
    </location>
</feature>
<keyword evidence="4" id="KW-1185">Reference proteome</keyword>